<dbReference type="Proteomes" id="UP000568273">
    <property type="component" value="Unassembled WGS sequence"/>
</dbReference>
<dbReference type="AlphaFoldDB" id="A0A848RBL5"/>
<sequence length="116" mass="13899">MENEKITDHEIRISKLEENDKTQDKRIEMHGKQIDEQKELSRRQDLNIEIIKKDLSNIDRTTKKTDDKLDRLYNERLSDQYIKPNERTKNFIDAIIKVAIGIFIGAFIYFLFPMLK</sequence>
<accession>A0A848RBL5</accession>
<evidence type="ECO:0000313" key="3">
    <source>
        <dbReference type="EMBL" id="NMW84220.1"/>
    </source>
</evidence>
<proteinExistence type="predicted"/>
<protein>
    <recommendedName>
        <fullName evidence="5">Haemolysin XhlA</fullName>
    </recommendedName>
</protein>
<gene>
    <name evidence="3" type="ORF">HKO22_00475</name>
</gene>
<evidence type="ECO:0000256" key="2">
    <source>
        <dbReference type="SAM" id="Phobius"/>
    </source>
</evidence>
<dbReference type="RefSeq" id="WP_169967710.1">
    <property type="nucleotide sequence ID" value="NZ_JABDSR010000001.1"/>
</dbReference>
<reference evidence="3" key="1">
    <citation type="submission" date="2020-04" db="EMBL/GenBank/DDBJ databases">
        <title>Peptoniphilus sp. nov. isolated from swine feces.</title>
        <authorList>
            <person name="Ryu S.W."/>
        </authorList>
    </citation>
    <scope>NUCLEOTIDE SEQUENCE [LARGE SCALE GENOMIC DNA]</scope>
    <source>
        <strain evidence="3">AGMB00490</strain>
    </source>
</reference>
<evidence type="ECO:0008006" key="5">
    <source>
        <dbReference type="Google" id="ProtNLM"/>
    </source>
</evidence>
<keyword evidence="4" id="KW-1185">Reference proteome</keyword>
<evidence type="ECO:0000256" key="1">
    <source>
        <dbReference type="SAM" id="MobiDB-lite"/>
    </source>
</evidence>
<dbReference type="EMBL" id="JABDSR010000001">
    <property type="protein sequence ID" value="NMW84220.1"/>
    <property type="molecule type" value="Genomic_DNA"/>
</dbReference>
<feature type="region of interest" description="Disordered" evidence="1">
    <location>
        <begin position="1"/>
        <end position="24"/>
    </location>
</feature>
<name>A0A848RBL5_9FIRM</name>
<keyword evidence="2" id="KW-1133">Transmembrane helix</keyword>
<comment type="caution">
    <text evidence="3">The sequence shown here is derived from an EMBL/GenBank/DDBJ whole genome shotgun (WGS) entry which is preliminary data.</text>
</comment>
<feature type="transmembrane region" description="Helical" evidence="2">
    <location>
        <begin position="91"/>
        <end position="112"/>
    </location>
</feature>
<organism evidence="3 4">
    <name type="scientific">Peptoniphilus faecalis</name>
    <dbReference type="NCBI Taxonomy" id="2731255"/>
    <lineage>
        <taxon>Bacteria</taxon>
        <taxon>Bacillati</taxon>
        <taxon>Bacillota</taxon>
        <taxon>Tissierellia</taxon>
        <taxon>Tissierellales</taxon>
        <taxon>Peptoniphilaceae</taxon>
        <taxon>Peptoniphilus</taxon>
    </lineage>
</organism>
<keyword evidence="2" id="KW-0472">Membrane</keyword>
<evidence type="ECO:0000313" key="4">
    <source>
        <dbReference type="Proteomes" id="UP000568273"/>
    </source>
</evidence>
<keyword evidence="2" id="KW-0812">Transmembrane</keyword>